<dbReference type="Gene3D" id="1.20.1540.10">
    <property type="entry name" value="Rhomboid-like"/>
    <property type="match status" value="1"/>
</dbReference>
<evidence type="ECO:0000256" key="3">
    <source>
        <dbReference type="ARBA" id="ARBA00022692"/>
    </source>
</evidence>
<evidence type="ECO:0000256" key="2">
    <source>
        <dbReference type="ARBA" id="ARBA00009045"/>
    </source>
</evidence>
<evidence type="ECO:0000256" key="5">
    <source>
        <dbReference type="ARBA" id="ARBA00022989"/>
    </source>
</evidence>
<comment type="caution">
    <text evidence="10">The sequence shown here is derived from an EMBL/GenBank/DDBJ whole genome shotgun (WGS) entry which is preliminary data.</text>
</comment>
<feature type="compositionally biased region" description="Basic residues" evidence="7">
    <location>
        <begin position="96"/>
        <end position="109"/>
    </location>
</feature>
<evidence type="ECO:0000256" key="8">
    <source>
        <dbReference type="SAM" id="Phobius"/>
    </source>
</evidence>
<evidence type="ECO:0000259" key="9">
    <source>
        <dbReference type="Pfam" id="PF01694"/>
    </source>
</evidence>
<evidence type="ECO:0000313" key="10">
    <source>
        <dbReference type="EMBL" id="KAJ9668534.1"/>
    </source>
</evidence>
<evidence type="ECO:0000256" key="6">
    <source>
        <dbReference type="ARBA" id="ARBA00023136"/>
    </source>
</evidence>
<evidence type="ECO:0000313" key="11">
    <source>
        <dbReference type="Proteomes" id="UP001172684"/>
    </source>
</evidence>
<feature type="transmembrane region" description="Helical" evidence="8">
    <location>
        <begin position="424"/>
        <end position="443"/>
    </location>
</feature>
<comment type="subcellular location">
    <subcellularLocation>
        <location evidence="1">Membrane</location>
        <topology evidence="1">Multi-pass membrane protein</topology>
    </subcellularLocation>
</comment>
<keyword evidence="4" id="KW-0378">Hydrolase</keyword>
<evidence type="ECO:0000256" key="4">
    <source>
        <dbReference type="ARBA" id="ARBA00022801"/>
    </source>
</evidence>
<name>A0ABQ9P1P2_9PEZI</name>
<feature type="region of interest" description="Disordered" evidence="7">
    <location>
        <begin position="96"/>
        <end position="143"/>
    </location>
</feature>
<keyword evidence="11" id="KW-1185">Reference proteome</keyword>
<dbReference type="PANTHER" id="PTHR43731:SF14">
    <property type="entry name" value="PRESENILIN-ASSOCIATED RHOMBOID-LIKE PROTEIN, MITOCHONDRIAL"/>
    <property type="match status" value="1"/>
</dbReference>
<feature type="transmembrane region" description="Helical" evidence="8">
    <location>
        <begin position="386"/>
        <end position="404"/>
    </location>
</feature>
<feature type="transmembrane region" description="Helical" evidence="8">
    <location>
        <begin position="502"/>
        <end position="521"/>
    </location>
</feature>
<gene>
    <name evidence="10" type="ORF">H2201_001175</name>
</gene>
<dbReference type="PANTHER" id="PTHR43731">
    <property type="entry name" value="RHOMBOID PROTEASE"/>
    <property type="match status" value="1"/>
</dbReference>
<dbReference type="Pfam" id="PF01694">
    <property type="entry name" value="Rhomboid"/>
    <property type="match status" value="1"/>
</dbReference>
<feature type="domain" description="Peptidase S54 rhomboid" evidence="9">
    <location>
        <begin position="468"/>
        <end position="605"/>
    </location>
</feature>
<dbReference type="EMBL" id="JAPDRL010000006">
    <property type="protein sequence ID" value="KAJ9668534.1"/>
    <property type="molecule type" value="Genomic_DNA"/>
</dbReference>
<dbReference type="SUPFAM" id="SSF144091">
    <property type="entry name" value="Rhomboid-like"/>
    <property type="match status" value="1"/>
</dbReference>
<keyword evidence="5 8" id="KW-1133">Transmembrane helix</keyword>
<organism evidence="10 11">
    <name type="scientific">Coniosporium apollinis</name>
    <dbReference type="NCBI Taxonomy" id="61459"/>
    <lineage>
        <taxon>Eukaryota</taxon>
        <taxon>Fungi</taxon>
        <taxon>Dikarya</taxon>
        <taxon>Ascomycota</taxon>
        <taxon>Pezizomycotina</taxon>
        <taxon>Dothideomycetes</taxon>
        <taxon>Dothideomycetes incertae sedis</taxon>
        <taxon>Coniosporium</taxon>
    </lineage>
</organism>
<evidence type="ECO:0000256" key="1">
    <source>
        <dbReference type="ARBA" id="ARBA00004141"/>
    </source>
</evidence>
<accession>A0ABQ9P1P2</accession>
<dbReference type="InterPro" id="IPR050925">
    <property type="entry name" value="Rhomboid_protease_S54"/>
</dbReference>
<feature type="transmembrane region" description="Helical" evidence="8">
    <location>
        <begin position="527"/>
        <end position="548"/>
    </location>
</feature>
<keyword evidence="3 8" id="KW-0812">Transmembrane</keyword>
<sequence length="643" mass="72442">MSNVWSVAIWKPCSGLRASTLSPWGLAVRIATGRSFLTAAGSSSGYNTSPRVDPTWSFPAQISPAPIFPYIPEQTRWQTPSYRPFSTTAAQRMLLKKNPKQVGKTRSKASAKPPPQAHVPKQRNVPPKETTPYEDATPNKGPIHHDWRKYNDETGMPLPSGDLVALDIIKIFGEQMGPKLGNRILRILQWRRESGSLGDFGIRLTQDTNVTEEECLRGLEWLRANFPVDEEAAAEAWRERELERLYQVMEKDSQRLGFYKRDDALDGVDLGQPQQGTEFGQRYARSELAAIREENERRWEEKQKELEELEQKQREQRPPSEVQEDAVAQARQRLSRRTGLILSADRSADYIEQGRQAREKYNKYWEEKAQIIKDNEAPNMSVFQRLWPSALVTAATLGFCILLAQTYEPPTQSGRLWPNTPPALSTCVGILLANIAIFILWRVPPAWPTLNRYFALCPGYPIALSNVFNTFSHQQLGHLATNMLLFMVIGPKLHEEIGRGNFLALYLAAGTLGSFASLTYHVLLRRFITSSLGASGAVYGILAAWCLIRAADHLKVPFTDLQIPLSSKQLLGVMLALEVFNMWTGKVKGVDHLAHLGGYGAGIAGASWLTWRANERRRVVEEKRREMGFLERGLNVPPNVSEK</sequence>
<dbReference type="Proteomes" id="UP001172684">
    <property type="component" value="Unassembled WGS sequence"/>
</dbReference>
<evidence type="ECO:0000256" key="7">
    <source>
        <dbReference type="SAM" id="MobiDB-lite"/>
    </source>
</evidence>
<protein>
    <recommendedName>
        <fullName evidence="9">Peptidase S54 rhomboid domain-containing protein</fullName>
    </recommendedName>
</protein>
<dbReference type="InterPro" id="IPR035952">
    <property type="entry name" value="Rhomboid-like_sf"/>
</dbReference>
<keyword evidence="6 8" id="KW-0472">Membrane</keyword>
<dbReference type="InterPro" id="IPR022764">
    <property type="entry name" value="Peptidase_S54_rhomboid_dom"/>
</dbReference>
<reference evidence="10" key="1">
    <citation type="submission" date="2022-10" db="EMBL/GenBank/DDBJ databases">
        <title>Culturing micro-colonial fungi from biological soil crusts in the Mojave desert and describing Neophaeococcomyces mojavensis, and introducing the new genera and species Taxawa tesnikishii.</title>
        <authorList>
            <person name="Kurbessoian T."/>
            <person name="Stajich J.E."/>
        </authorList>
    </citation>
    <scope>NUCLEOTIDE SEQUENCE</scope>
    <source>
        <strain evidence="10">TK_1</strain>
    </source>
</reference>
<proteinExistence type="inferred from homology"/>
<comment type="similarity">
    <text evidence="2">Belongs to the peptidase S54 family.</text>
</comment>